<proteinExistence type="predicted"/>
<dbReference type="Proteomes" id="UP001597389">
    <property type="component" value="Unassembled WGS sequence"/>
</dbReference>
<dbReference type="PANTHER" id="PTHR31616:SF0">
    <property type="entry name" value="GLUCAN 1,4-ALPHA-GLUCOSIDASE"/>
    <property type="match status" value="1"/>
</dbReference>
<dbReference type="EMBL" id="JBHUJB010000015">
    <property type="protein sequence ID" value="MFD2157982.1"/>
    <property type="molecule type" value="Genomic_DNA"/>
</dbReference>
<keyword evidence="3" id="KW-0378">Hydrolase</keyword>
<dbReference type="InterPro" id="IPR011613">
    <property type="entry name" value="GH15-like"/>
</dbReference>
<dbReference type="Pfam" id="PF00723">
    <property type="entry name" value="Glyco_hydro_15"/>
    <property type="match status" value="1"/>
</dbReference>
<accession>A0ABW4Z824</accession>
<dbReference type="Gene3D" id="1.50.10.10">
    <property type="match status" value="1"/>
</dbReference>
<organism evidence="3 4">
    <name type="scientific">Rubritalea tangerina</name>
    <dbReference type="NCBI Taxonomy" id="430798"/>
    <lineage>
        <taxon>Bacteria</taxon>
        <taxon>Pseudomonadati</taxon>
        <taxon>Verrucomicrobiota</taxon>
        <taxon>Verrucomicrobiia</taxon>
        <taxon>Verrucomicrobiales</taxon>
        <taxon>Rubritaleaceae</taxon>
        <taxon>Rubritalea</taxon>
    </lineage>
</organism>
<protein>
    <submittedName>
        <fullName evidence="3">Glycoside hydrolase family 15 protein</fullName>
    </submittedName>
</protein>
<evidence type="ECO:0000259" key="1">
    <source>
        <dbReference type="Pfam" id="PF00723"/>
    </source>
</evidence>
<evidence type="ECO:0000313" key="4">
    <source>
        <dbReference type="Proteomes" id="UP001597389"/>
    </source>
</evidence>
<dbReference type="Pfam" id="PF19291">
    <property type="entry name" value="TREH_N"/>
    <property type="match status" value="1"/>
</dbReference>
<evidence type="ECO:0000259" key="2">
    <source>
        <dbReference type="Pfam" id="PF19291"/>
    </source>
</evidence>
<sequence>MSNSDSNYNHGIIGNGRTCAIIDNDSNIAFACMPDFDSGTIFASMLDEANGGSFRIAMEEGKPVKQAYEKNTGILVTTFEGLSGSFELIDFMPKYAWDGKSRSRGDVSSDIIRVLKPISGEPKVIVHYDPKLDYARFKTTSSLFAEGQIKSTTSGKGANGHTVYESCYLYTDLPTDAILAREASPLTDQHFLLLSYHDKVMRPDRERIELKLQWTRAYWLLWAARTHKCDCYAKEIVRSAITLKMLQFAPTGAVLAAATTSLPETIGEVRNWDYRFCWIRDGSMTVDILHRIGHHKMAESFINWVMKTVPTKDDALQIMYGIRGERTLTEETLDHLSGYQNSSPVRIGNAAYHQQQHDIYGILMDLIYKDLMHHDLPSLHPAPEALDRRWTRVRSIIKTVEEFWQQPDRGIWEIRGEEKHFVFSKVLCWVAVDRAIKIAERLGKHEWADSHRTLREEIHHDVCSKGWNNEIKAFTQTYGSTDLDSANLLMAEYGFIDPTDTRFVSTVERSEKELCRDGLMYRYRNHDDFGEPSSAFTVCSFWMVKALARCGKRKEASKRFKMLLSYANSNGLYGEDLDFVTKRHLGNFPQAYSHLALIDCALELAADCHDYLIED</sequence>
<name>A0ABW4Z824_9BACT</name>
<evidence type="ECO:0000313" key="3">
    <source>
        <dbReference type="EMBL" id="MFD2157982.1"/>
    </source>
</evidence>
<dbReference type="SUPFAM" id="SSF48208">
    <property type="entry name" value="Six-hairpin glycosidases"/>
    <property type="match status" value="1"/>
</dbReference>
<dbReference type="InterPro" id="IPR012341">
    <property type="entry name" value="6hp_glycosidase-like_sf"/>
</dbReference>
<keyword evidence="4" id="KW-1185">Reference proteome</keyword>
<dbReference type="InterPro" id="IPR008928">
    <property type="entry name" value="6-hairpin_glycosidase_sf"/>
</dbReference>
<dbReference type="InterPro" id="IPR045582">
    <property type="entry name" value="Trehalase-like_N"/>
</dbReference>
<comment type="caution">
    <text evidence="3">The sequence shown here is derived from an EMBL/GenBank/DDBJ whole genome shotgun (WGS) entry which is preliminary data.</text>
</comment>
<dbReference type="GO" id="GO:0016787">
    <property type="term" value="F:hydrolase activity"/>
    <property type="evidence" value="ECO:0007669"/>
    <property type="project" value="UniProtKB-KW"/>
</dbReference>
<feature type="domain" description="Trehalase-like N-terminal" evidence="2">
    <location>
        <begin position="10"/>
        <end position="139"/>
    </location>
</feature>
<dbReference type="PANTHER" id="PTHR31616">
    <property type="entry name" value="TREHALASE"/>
    <property type="match status" value="1"/>
</dbReference>
<dbReference type="RefSeq" id="WP_377090214.1">
    <property type="nucleotide sequence ID" value="NZ_JBHSJL010000014.1"/>
</dbReference>
<feature type="domain" description="GH15-like" evidence="1">
    <location>
        <begin position="234"/>
        <end position="601"/>
    </location>
</feature>
<gene>
    <name evidence="3" type="ORF">ACFSW8_03615</name>
</gene>
<reference evidence="4" key="1">
    <citation type="journal article" date="2019" name="Int. J. Syst. Evol. Microbiol.">
        <title>The Global Catalogue of Microorganisms (GCM) 10K type strain sequencing project: providing services to taxonomists for standard genome sequencing and annotation.</title>
        <authorList>
            <consortium name="The Broad Institute Genomics Platform"/>
            <consortium name="The Broad Institute Genome Sequencing Center for Infectious Disease"/>
            <person name="Wu L."/>
            <person name="Ma J."/>
        </authorList>
    </citation>
    <scope>NUCLEOTIDE SEQUENCE [LARGE SCALE GENOMIC DNA]</scope>
    <source>
        <strain evidence="4">CCUG 57942</strain>
    </source>
</reference>